<dbReference type="GO" id="GO:0003964">
    <property type="term" value="F:RNA-directed DNA polymerase activity"/>
    <property type="evidence" value="ECO:0007669"/>
    <property type="project" value="UniProtKB-KW"/>
</dbReference>
<evidence type="ECO:0000256" key="4">
    <source>
        <dbReference type="ARBA" id="ARBA00022759"/>
    </source>
</evidence>
<dbReference type="Pfam" id="PF17917">
    <property type="entry name" value="RT_RNaseH"/>
    <property type="match status" value="1"/>
</dbReference>
<keyword evidence="3" id="KW-0540">Nuclease</keyword>
<dbReference type="SUPFAM" id="SSF56672">
    <property type="entry name" value="DNA/RNA polymerases"/>
    <property type="match status" value="1"/>
</dbReference>
<comment type="caution">
    <text evidence="10">The sequence shown here is derived from an EMBL/GenBank/DDBJ whole genome shotgun (WGS) entry which is preliminary data.</text>
</comment>
<feature type="region of interest" description="Disordered" evidence="7">
    <location>
        <begin position="50"/>
        <end position="83"/>
    </location>
</feature>
<dbReference type="AlphaFoldDB" id="A0A438DPH4"/>
<evidence type="ECO:0000256" key="3">
    <source>
        <dbReference type="ARBA" id="ARBA00022722"/>
    </source>
</evidence>
<dbReference type="Gene3D" id="1.10.340.70">
    <property type="match status" value="1"/>
</dbReference>
<dbReference type="InterPro" id="IPR041588">
    <property type="entry name" value="Integrase_H2C2"/>
</dbReference>
<evidence type="ECO:0000256" key="6">
    <source>
        <dbReference type="ARBA" id="ARBA00022918"/>
    </source>
</evidence>
<feature type="region of interest" description="Disordered" evidence="7">
    <location>
        <begin position="921"/>
        <end position="945"/>
    </location>
</feature>
<keyword evidence="1" id="KW-0808">Transferase</keyword>
<dbReference type="InterPro" id="IPR043502">
    <property type="entry name" value="DNA/RNA_pol_sf"/>
</dbReference>
<dbReference type="FunFam" id="1.10.340.70:FF:000001">
    <property type="entry name" value="Retrovirus-related Pol polyprotein from transposon gypsy-like Protein"/>
    <property type="match status" value="1"/>
</dbReference>
<dbReference type="PROSITE" id="PS50878">
    <property type="entry name" value="RT_POL"/>
    <property type="match status" value="1"/>
</dbReference>
<feature type="domain" description="Integrase catalytic" evidence="9">
    <location>
        <begin position="608"/>
        <end position="767"/>
    </location>
</feature>
<dbReference type="InterPro" id="IPR000477">
    <property type="entry name" value="RT_dom"/>
</dbReference>
<dbReference type="GO" id="GO:0003676">
    <property type="term" value="F:nucleic acid binding"/>
    <property type="evidence" value="ECO:0007669"/>
    <property type="project" value="InterPro"/>
</dbReference>
<dbReference type="CDD" id="cd01647">
    <property type="entry name" value="RT_LTR"/>
    <property type="match status" value="1"/>
</dbReference>
<dbReference type="CDD" id="cd09274">
    <property type="entry name" value="RNase_HI_RT_Ty3"/>
    <property type="match status" value="1"/>
</dbReference>
<dbReference type="SUPFAM" id="SSF53098">
    <property type="entry name" value="Ribonuclease H-like"/>
    <property type="match status" value="1"/>
</dbReference>
<evidence type="ECO:0000313" key="10">
    <source>
        <dbReference type="EMBL" id="RVW37375.1"/>
    </source>
</evidence>
<keyword evidence="6" id="KW-0695">RNA-directed DNA polymerase</keyword>
<keyword evidence="5" id="KW-0378">Hydrolase</keyword>
<dbReference type="InterPro" id="IPR012337">
    <property type="entry name" value="RNaseH-like_sf"/>
</dbReference>
<dbReference type="GO" id="GO:0004519">
    <property type="term" value="F:endonuclease activity"/>
    <property type="evidence" value="ECO:0007669"/>
    <property type="project" value="UniProtKB-KW"/>
</dbReference>
<evidence type="ECO:0000259" key="8">
    <source>
        <dbReference type="PROSITE" id="PS50878"/>
    </source>
</evidence>
<dbReference type="Pfam" id="PF17921">
    <property type="entry name" value="Integrase_H2C2"/>
    <property type="match status" value="1"/>
</dbReference>
<accession>A0A438DPH4</accession>
<dbReference type="InterPro" id="IPR041373">
    <property type="entry name" value="RT_RNaseH"/>
</dbReference>
<keyword evidence="2" id="KW-0548">Nucleotidyltransferase</keyword>
<dbReference type="Gene3D" id="3.30.70.270">
    <property type="match status" value="2"/>
</dbReference>
<evidence type="ECO:0000256" key="1">
    <source>
        <dbReference type="ARBA" id="ARBA00022679"/>
    </source>
</evidence>
<dbReference type="InterPro" id="IPR036397">
    <property type="entry name" value="RNaseH_sf"/>
</dbReference>
<feature type="compositionally biased region" description="Basic and acidic residues" evidence="7">
    <location>
        <begin position="139"/>
        <end position="153"/>
    </location>
</feature>
<dbReference type="Gene3D" id="3.30.420.10">
    <property type="entry name" value="Ribonuclease H-like superfamily/Ribonuclease H"/>
    <property type="match status" value="1"/>
</dbReference>
<protein>
    <submittedName>
        <fullName evidence="10">Transposon Tf2-2 polyprotein</fullName>
    </submittedName>
</protein>
<reference evidence="10 11" key="1">
    <citation type="journal article" date="2018" name="PLoS Genet.">
        <title>Population sequencing reveals clonal diversity and ancestral inbreeding in the grapevine cultivar Chardonnay.</title>
        <authorList>
            <person name="Roach M.J."/>
            <person name="Johnson D.L."/>
            <person name="Bohlmann J."/>
            <person name="van Vuuren H.J."/>
            <person name="Jones S.J."/>
            <person name="Pretorius I.S."/>
            <person name="Schmidt S.A."/>
            <person name="Borneman A.R."/>
        </authorList>
    </citation>
    <scope>NUCLEOTIDE SEQUENCE [LARGE SCALE GENOMIC DNA]</scope>
    <source>
        <strain evidence="11">cv. Chardonnay</strain>
        <tissue evidence="10">Leaf</tissue>
    </source>
</reference>
<dbReference type="EMBL" id="QGNW01001540">
    <property type="protein sequence ID" value="RVW37375.1"/>
    <property type="molecule type" value="Genomic_DNA"/>
</dbReference>
<dbReference type="PANTHER" id="PTHR37984">
    <property type="entry name" value="PROTEIN CBG26694"/>
    <property type="match status" value="1"/>
</dbReference>
<organism evidence="10 11">
    <name type="scientific">Vitis vinifera</name>
    <name type="common">Grape</name>
    <dbReference type="NCBI Taxonomy" id="29760"/>
    <lineage>
        <taxon>Eukaryota</taxon>
        <taxon>Viridiplantae</taxon>
        <taxon>Streptophyta</taxon>
        <taxon>Embryophyta</taxon>
        <taxon>Tracheophyta</taxon>
        <taxon>Spermatophyta</taxon>
        <taxon>Magnoliopsida</taxon>
        <taxon>eudicotyledons</taxon>
        <taxon>Gunneridae</taxon>
        <taxon>Pentapetalae</taxon>
        <taxon>rosids</taxon>
        <taxon>Vitales</taxon>
        <taxon>Vitaceae</taxon>
        <taxon>Viteae</taxon>
        <taxon>Vitis</taxon>
    </lineage>
</organism>
<sequence length="1017" mass="116137">MGSLQLLNALKAKPMPKTPQSKGLMYVEALVNGKATKALVEQVPLTTLSRRMRQKGWSSKHPKKEDGSRQSIQPPSHRRERSRPCHYLSYAQWYPRGGEAVHGPYGHEGTLKTPMLSVMQVKKGLKREEVTYLATLKEEKDDGSGEPIPKEIEGEPSPPAMGPYRMAPPELEELRRQLKELLDAGFIQPSQGSLWRAGDGEEQVSHPLIADLFDQLGRARYFTKLDLRSGYYQVRIAEGDEPKTTCVTRYGSYEFLVMPFGLTNAPATFCTLMNKIFHPYLDKFVVVYLDDIVIYSNTLKEHKEHLRKVFKILRQNELYVKKEKCSFAKEEVSFLGHRIRDGKLMMDNSKVKAIQEWDPPTKVPQLRSFLGLVNYYRQFIKVIPARAAPLTDLLKKNKAWEWDEERHPIAFESRKLNDAERHYTVQEKEMTAIVHCLRTWRHYLLGSHFIVKTDNVATSYFQTQKKLSPKQARWQDFLAEFDYTLEYKPGSANHVADALSRKAELASMTSQPQGDIVSLLREGLQHDQGDRLYVPKWGNIRRNLIKECHDTKWAGHPGQRRTRALLESAYYWPQIRDEVEAYVRTCLVCQQDKVEQRQPRGLLEPLPVAERPWDSVTMDFIIGLPKSEDSGSIIVVVDRFSKYATFIAAPTDCTAEETARPIPKARSQVLGLPKFIISDRDPRFTGKFWTELFKLMGSELHFSTSFHPQTDGQTERVNALLELYLRHFVSANQRDWAKLLDIAQFSYNLQKSEATNKSPFELATGQQPLTPHTLTIGYTGRSPAAFKFAKGWHEQADIARSYLDKAAKKMKKWADKKRRHIEYKVGDMVLVKLLPQQFKSLRPVHKGLVRRLKIHPVFHASYLKPYHGDKDDPSRGLSKRAPTAVVTSYDKEVEHVLGRSGHQETRGTSCYGILSKMEGTTGKRGQLGASRGTMAVPGTDRAVPGRRRDEDVCGIGGGECHKLIQMSLPMALYRARKLLETPRMGRVWKVLEKSGGVHTILHYGGRHKRSPGLSREV</sequence>
<dbReference type="PANTHER" id="PTHR37984:SF5">
    <property type="entry name" value="PROTEIN NYNRIN-LIKE"/>
    <property type="match status" value="1"/>
</dbReference>
<feature type="domain" description="Reverse transcriptase" evidence="8">
    <location>
        <begin position="129"/>
        <end position="339"/>
    </location>
</feature>
<dbReference type="Gene3D" id="3.10.10.10">
    <property type="entry name" value="HIV Type 1 Reverse Transcriptase, subunit A, domain 1"/>
    <property type="match status" value="2"/>
</dbReference>
<dbReference type="PROSITE" id="PS50994">
    <property type="entry name" value="INTEGRASE"/>
    <property type="match status" value="1"/>
</dbReference>
<dbReference type="GO" id="GO:0016787">
    <property type="term" value="F:hydrolase activity"/>
    <property type="evidence" value="ECO:0007669"/>
    <property type="project" value="UniProtKB-KW"/>
</dbReference>
<dbReference type="Proteomes" id="UP000288805">
    <property type="component" value="Unassembled WGS sequence"/>
</dbReference>
<evidence type="ECO:0000313" key="11">
    <source>
        <dbReference type="Proteomes" id="UP000288805"/>
    </source>
</evidence>
<dbReference type="FunFam" id="3.30.70.270:FF:000020">
    <property type="entry name" value="Transposon Tf2-6 polyprotein-like Protein"/>
    <property type="match status" value="1"/>
</dbReference>
<dbReference type="InterPro" id="IPR001584">
    <property type="entry name" value="Integrase_cat-core"/>
</dbReference>
<dbReference type="GO" id="GO:0015074">
    <property type="term" value="P:DNA integration"/>
    <property type="evidence" value="ECO:0007669"/>
    <property type="project" value="InterPro"/>
</dbReference>
<evidence type="ECO:0000256" key="5">
    <source>
        <dbReference type="ARBA" id="ARBA00022801"/>
    </source>
</evidence>
<dbReference type="InterPro" id="IPR050951">
    <property type="entry name" value="Retrovirus_Pol_polyprotein"/>
</dbReference>
<evidence type="ECO:0000256" key="7">
    <source>
        <dbReference type="SAM" id="MobiDB-lite"/>
    </source>
</evidence>
<name>A0A438DPH4_VITVI</name>
<gene>
    <name evidence="10" type="primary">Tf2-2_18</name>
    <name evidence="10" type="ORF">CK203_087730</name>
</gene>
<feature type="region of interest" description="Disordered" evidence="7">
    <location>
        <begin position="139"/>
        <end position="163"/>
    </location>
</feature>
<feature type="compositionally biased region" description="Basic residues" evidence="7">
    <location>
        <begin position="50"/>
        <end position="62"/>
    </location>
</feature>
<proteinExistence type="predicted"/>
<keyword evidence="4" id="KW-0255">Endonuclease</keyword>
<evidence type="ECO:0000259" key="9">
    <source>
        <dbReference type="PROSITE" id="PS50994"/>
    </source>
</evidence>
<dbReference type="Pfam" id="PF00078">
    <property type="entry name" value="RVT_1"/>
    <property type="match status" value="1"/>
</dbReference>
<dbReference type="InterPro" id="IPR043128">
    <property type="entry name" value="Rev_trsase/Diguanyl_cyclase"/>
</dbReference>
<evidence type="ECO:0000256" key="2">
    <source>
        <dbReference type="ARBA" id="ARBA00022695"/>
    </source>
</evidence>